<accession>A0ABS9IC94</accession>
<evidence type="ECO:0000259" key="8">
    <source>
        <dbReference type="Pfam" id="PF00144"/>
    </source>
</evidence>
<evidence type="ECO:0000256" key="4">
    <source>
        <dbReference type="ARBA" id="ARBA00022801"/>
    </source>
</evidence>
<dbReference type="Proteomes" id="UP001162905">
    <property type="component" value="Unassembled WGS sequence"/>
</dbReference>
<evidence type="ECO:0000256" key="2">
    <source>
        <dbReference type="ARBA" id="ARBA00007840"/>
    </source>
</evidence>
<feature type="domain" description="Beta-lactamase-related" evidence="8">
    <location>
        <begin position="39"/>
        <end position="385"/>
    </location>
</feature>
<dbReference type="InterPro" id="IPR058136">
    <property type="entry name" value="AmpC"/>
</dbReference>
<dbReference type="InterPro" id="IPR050491">
    <property type="entry name" value="AmpC-like"/>
</dbReference>
<dbReference type="SUPFAM" id="SSF56601">
    <property type="entry name" value="beta-lactamase/transpeptidase-like"/>
    <property type="match status" value="1"/>
</dbReference>
<name>A0ABS9IC94_9PSED</name>
<comment type="similarity">
    <text evidence="2 6">Belongs to the class-C beta-lactamase family.</text>
</comment>
<evidence type="ECO:0000256" key="7">
    <source>
        <dbReference type="SAM" id="SignalP"/>
    </source>
</evidence>
<dbReference type="RefSeq" id="WP_237254641.1">
    <property type="nucleotide sequence ID" value="NZ_JAKJXE010000001.1"/>
</dbReference>
<evidence type="ECO:0000313" key="10">
    <source>
        <dbReference type="Proteomes" id="UP001162905"/>
    </source>
</evidence>
<evidence type="ECO:0000256" key="5">
    <source>
        <dbReference type="ARBA" id="ARBA00023251"/>
    </source>
</evidence>
<dbReference type="EMBL" id="JAKJXH010000037">
    <property type="protein sequence ID" value="MCF7545338.1"/>
    <property type="molecule type" value="Genomic_DNA"/>
</dbReference>
<keyword evidence="10" id="KW-1185">Reference proteome</keyword>
<dbReference type="Pfam" id="PF00144">
    <property type="entry name" value="Beta-lactamase"/>
    <property type="match status" value="1"/>
</dbReference>
<evidence type="ECO:0000256" key="3">
    <source>
        <dbReference type="ARBA" id="ARBA00012865"/>
    </source>
</evidence>
<feature type="signal peptide" evidence="7">
    <location>
        <begin position="1"/>
        <end position="26"/>
    </location>
</feature>
<protein>
    <recommendedName>
        <fullName evidence="3 6">Beta-lactamase</fullName>
        <ecNumber evidence="3 6">3.5.2.6</ecNumber>
    </recommendedName>
</protein>
<reference evidence="9" key="1">
    <citation type="submission" date="2022-01" db="EMBL/GenBank/DDBJ databases">
        <title>Pseudomonas sp. nov. isolated from Antarctic regolith.</title>
        <authorList>
            <person name="Novakova D."/>
            <person name="Sedlar K."/>
        </authorList>
    </citation>
    <scope>NUCLEOTIDE SEQUENCE</scope>
    <source>
        <strain evidence="9">P2647</strain>
    </source>
</reference>
<keyword evidence="5 6" id="KW-0046">Antibiotic resistance</keyword>
<comment type="caution">
    <text evidence="9">The sequence shown here is derived from an EMBL/GenBank/DDBJ whole genome shotgun (WGS) entry which is preliminary data.</text>
</comment>
<gene>
    <name evidence="9" type="ORF">L4G47_24390</name>
</gene>
<dbReference type="EC" id="3.5.2.6" evidence="3 6"/>
<dbReference type="InterPro" id="IPR001466">
    <property type="entry name" value="Beta-lactam-related"/>
</dbReference>
<comment type="catalytic activity">
    <reaction evidence="1 6">
        <text>a beta-lactam + H2O = a substituted beta-amino acid</text>
        <dbReference type="Rhea" id="RHEA:20401"/>
        <dbReference type="ChEBI" id="CHEBI:15377"/>
        <dbReference type="ChEBI" id="CHEBI:35627"/>
        <dbReference type="ChEBI" id="CHEBI:140347"/>
        <dbReference type="EC" id="3.5.2.6"/>
    </reaction>
</comment>
<organism evidence="9 10">
    <name type="scientific">Pseudomonas petrae</name>
    <dbReference type="NCBI Taxonomy" id="2912190"/>
    <lineage>
        <taxon>Bacteria</taxon>
        <taxon>Pseudomonadati</taxon>
        <taxon>Pseudomonadota</taxon>
        <taxon>Gammaproteobacteria</taxon>
        <taxon>Pseudomonadales</taxon>
        <taxon>Pseudomonadaceae</taxon>
        <taxon>Pseudomonas</taxon>
    </lineage>
</organism>
<dbReference type="PROSITE" id="PS00336">
    <property type="entry name" value="BETA_LACTAMASE_C"/>
    <property type="match status" value="1"/>
</dbReference>
<dbReference type="InterPro" id="IPR001586">
    <property type="entry name" value="Beta-lactam_class-C_AS"/>
</dbReference>
<dbReference type="Gene3D" id="3.40.710.10">
    <property type="entry name" value="DD-peptidase/beta-lactamase superfamily"/>
    <property type="match status" value="1"/>
</dbReference>
<evidence type="ECO:0000313" key="9">
    <source>
        <dbReference type="EMBL" id="MCF7545338.1"/>
    </source>
</evidence>
<evidence type="ECO:0000256" key="6">
    <source>
        <dbReference type="RuleBase" id="RU361140"/>
    </source>
</evidence>
<evidence type="ECO:0000256" key="1">
    <source>
        <dbReference type="ARBA" id="ARBA00001526"/>
    </source>
</evidence>
<keyword evidence="7" id="KW-0732">Signal</keyword>
<sequence>MLLRQNTSLRVTAALLTCLMAPVSQAADDKHLRIQTVVESAVRPVLEKFAIPGMSVGVVVAGTPHFFNFGIASKDTGQPVSEQTLFELGSISKTFTATAATYAQLSGQLSLADKTRKYLPGLDNRPFGNVTLLSLGTHTPGGLPLQVPDNIRDEQQLMDYFQAWQPTCDQGTCRTYANPGIGMLGLITAKAAGVDFPTLMEQQLFPALGLENSYIQVPEAKFPLYAQGYTVEDKPARMATAVLSAEAYGIKSSAADLTRFMQANMQQVKIDQRLQQAITDTHTGYFLAGGMIQDLIWEQYPMPVSLAALQAGNAADMIYNATPVTAIEPPQPPRADVWINKTGGTRGFGSYIAFIPQKQLGIVILANKNYPNAARVDAAYQILTALADD</sequence>
<feature type="chain" id="PRO_5047331787" description="Beta-lactamase" evidence="7">
    <location>
        <begin position="27"/>
        <end position="389"/>
    </location>
</feature>
<dbReference type="PANTHER" id="PTHR46825">
    <property type="entry name" value="D-ALANYL-D-ALANINE-CARBOXYPEPTIDASE/ENDOPEPTIDASE AMPH"/>
    <property type="match status" value="1"/>
</dbReference>
<dbReference type="InterPro" id="IPR012338">
    <property type="entry name" value="Beta-lactam/transpept-like"/>
</dbReference>
<dbReference type="PANTHER" id="PTHR46825:SF8">
    <property type="entry name" value="BETA-LACTAMASE-RELATED"/>
    <property type="match status" value="1"/>
</dbReference>
<proteinExistence type="inferred from homology"/>
<keyword evidence="4 6" id="KW-0378">Hydrolase</keyword>
<dbReference type="NCBIfam" id="NF033085">
    <property type="entry name" value="bla_class_C"/>
    <property type="match status" value="1"/>
</dbReference>